<protein>
    <submittedName>
        <fullName evidence="1">Uncharacterized protein</fullName>
    </submittedName>
</protein>
<dbReference type="HOGENOM" id="CLU_2702970_0_0_6"/>
<reference evidence="1 2" key="1">
    <citation type="journal article" date="2013" name="BMC Genomics">
        <title>Genomes of "Spiribacter", a streamlined, successful halophilic bacterium.</title>
        <authorList>
            <person name="Lopez-Perez M."/>
            <person name="Ghai R."/>
            <person name="Leon M.J."/>
            <person name="Rodriguez-Olmos A."/>
            <person name="Copa-Patino J.L."/>
            <person name="Soliveri J."/>
            <person name="Sanchez-Porro C."/>
            <person name="Ventosa A."/>
            <person name="Rodriguez-Valera F."/>
        </authorList>
    </citation>
    <scope>NUCLEOTIDE SEQUENCE [LARGE SCALE GENOMIC DNA]</scope>
    <source>
        <strain evidence="1 2">UAH-SP71</strain>
    </source>
</reference>
<keyword evidence="2" id="KW-1185">Reference proteome</keyword>
<proteinExistence type="predicted"/>
<evidence type="ECO:0000313" key="2">
    <source>
        <dbReference type="Proteomes" id="UP000017640"/>
    </source>
</evidence>
<sequence length="73" mass="8438">MAQDLTDEQLEQLITECSAVETLVLARDYGFRMSSFTMRGDAAEKIEQWRSLATVGESQCSDRNRFKVIWVEF</sequence>
<organism evidence="1 2">
    <name type="scientific">Spiribacter curvatus</name>
    <dbReference type="NCBI Taxonomy" id="1335757"/>
    <lineage>
        <taxon>Bacteria</taxon>
        <taxon>Pseudomonadati</taxon>
        <taxon>Pseudomonadota</taxon>
        <taxon>Gammaproteobacteria</taxon>
        <taxon>Chromatiales</taxon>
        <taxon>Ectothiorhodospiraceae</taxon>
        <taxon>Spiribacter</taxon>
    </lineage>
</organism>
<gene>
    <name evidence="1" type="ORF">SPICUR_07435</name>
</gene>
<evidence type="ECO:0000313" key="1">
    <source>
        <dbReference type="EMBL" id="AGY92450.1"/>
    </source>
</evidence>
<dbReference type="AlphaFoldDB" id="U5T4R0"/>
<dbReference type="KEGG" id="spiu:SPICUR_07435"/>
<dbReference type="EMBL" id="CP005990">
    <property type="protein sequence ID" value="AGY92450.1"/>
    <property type="molecule type" value="Genomic_DNA"/>
</dbReference>
<accession>U5T4R0</accession>
<dbReference type="Proteomes" id="UP000017640">
    <property type="component" value="Chromosome"/>
</dbReference>
<name>U5T4R0_9GAMM</name>
<dbReference type="STRING" id="1335757.SPICUR_07435"/>